<organism evidence="7 8">
    <name type="scientific">Urocitellus parryii</name>
    <name type="common">Arctic ground squirrel</name>
    <name type="synonym">Spermophilus parryii</name>
    <dbReference type="NCBI Taxonomy" id="9999"/>
    <lineage>
        <taxon>Eukaryota</taxon>
        <taxon>Metazoa</taxon>
        <taxon>Chordata</taxon>
        <taxon>Craniata</taxon>
        <taxon>Vertebrata</taxon>
        <taxon>Euteleostomi</taxon>
        <taxon>Mammalia</taxon>
        <taxon>Eutheria</taxon>
        <taxon>Euarchontoglires</taxon>
        <taxon>Glires</taxon>
        <taxon>Rodentia</taxon>
        <taxon>Sciuromorpha</taxon>
        <taxon>Sciuridae</taxon>
        <taxon>Xerinae</taxon>
        <taxon>Marmotini</taxon>
        <taxon>Urocitellus</taxon>
    </lineage>
</organism>
<evidence type="ECO:0000256" key="3">
    <source>
        <dbReference type="ARBA" id="ARBA00023130"/>
    </source>
</evidence>
<dbReference type="PANTHER" id="PTHR23268:SF75">
    <property type="entry name" value="T CELL RECEPTOR BETA VARIABLE 13"/>
    <property type="match status" value="1"/>
</dbReference>
<reference evidence="7" key="1">
    <citation type="submission" date="2025-08" db="UniProtKB">
        <authorList>
            <consortium name="Ensembl"/>
        </authorList>
    </citation>
    <scope>IDENTIFICATION</scope>
</reference>
<sequence length="164" mass="17713">MGTRLLFWVGFCLLGTGSVDDEVILSPRHLIRAKGGKGTLKCYPMSGHISVFCYQQAPGQGPQFLVEYFEKMQRDKGKLPDGFSAQQFDDNHSELNMSSLELGDSATYLCASSLHSPAEPLGSLYPDLPVPAEGVLGRGAVGATQTYQRPPNESSSLLTLCLPC</sequence>
<dbReference type="InterPro" id="IPR036179">
    <property type="entry name" value="Ig-like_dom_sf"/>
</dbReference>
<dbReference type="SUPFAM" id="SSF48726">
    <property type="entry name" value="Immunoglobulin"/>
    <property type="match status" value="1"/>
</dbReference>
<dbReference type="Gene3D" id="2.60.40.10">
    <property type="entry name" value="Immunoglobulins"/>
    <property type="match status" value="1"/>
</dbReference>
<keyword evidence="1 5" id="KW-0732">Signal</keyword>
<dbReference type="InterPro" id="IPR050413">
    <property type="entry name" value="TCR_beta_variable"/>
</dbReference>
<dbReference type="Pfam" id="PF07686">
    <property type="entry name" value="V-set"/>
    <property type="match status" value="1"/>
</dbReference>
<protein>
    <recommendedName>
        <fullName evidence="6">Immunoglobulin V-set domain-containing protein</fullName>
    </recommendedName>
</protein>
<dbReference type="GO" id="GO:0005886">
    <property type="term" value="C:plasma membrane"/>
    <property type="evidence" value="ECO:0007669"/>
    <property type="project" value="TreeGrafter"/>
</dbReference>
<dbReference type="Proteomes" id="UP000694417">
    <property type="component" value="Unplaced"/>
</dbReference>
<evidence type="ECO:0000313" key="8">
    <source>
        <dbReference type="Proteomes" id="UP000694417"/>
    </source>
</evidence>
<reference evidence="7" key="2">
    <citation type="submission" date="2025-09" db="UniProtKB">
        <authorList>
            <consortium name="Ensembl"/>
        </authorList>
    </citation>
    <scope>IDENTIFICATION</scope>
</reference>
<dbReference type="GO" id="GO:0002250">
    <property type="term" value="P:adaptive immune response"/>
    <property type="evidence" value="ECO:0007669"/>
    <property type="project" value="UniProtKB-KW"/>
</dbReference>
<feature type="domain" description="Immunoglobulin V-set" evidence="6">
    <location>
        <begin position="26"/>
        <end position="114"/>
    </location>
</feature>
<dbReference type="GO" id="GO:0007166">
    <property type="term" value="P:cell surface receptor signaling pathway"/>
    <property type="evidence" value="ECO:0007669"/>
    <property type="project" value="TreeGrafter"/>
</dbReference>
<dbReference type="PANTHER" id="PTHR23268">
    <property type="entry name" value="T-CELL RECEPTOR BETA CHAIN"/>
    <property type="match status" value="1"/>
</dbReference>
<feature type="signal peptide" evidence="5">
    <location>
        <begin position="1"/>
        <end position="21"/>
    </location>
</feature>
<dbReference type="InterPro" id="IPR013783">
    <property type="entry name" value="Ig-like_fold"/>
</dbReference>
<evidence type="ECO:0000256" key="1">
    <source>
        <dbReference type="ARBA" id="ARBA00022729"/>
    </source>
</evidence>
<evidence type="ECO:0000256" key="5">
    <source>
        <dbReference type="SAM" id="SignalP"/>
    </source>
</evidence>
<dbReference type="Ensembl" id="ENSUPAT00010013718.1">
    <property type="protein sequence ID" value="ENSUPAP00010011955.1"/>
    <property type="gene ID" value="ENSUPAG00010009696.1"/>
</dbReference>
<keyword evidence="4" id="KW-0393">Immunoglobulin domain</keyword>
<evidence type="ECO:0000256" key="4">
    <source>
        <dbReference type="ARBA" id="ARBA00023319"/>
    </source>
</evidence>
<dbReference type="InterPro" id="IPR013106">
    <property type="entry name" value="Ig_V-set"/>
</dbReference>
<keyword evidence="8" id="KW-1185">Reference proteome</keyword>
<evidence type="ECO:0000313" key="7">
    <source>
        <dbReference type="Ensembl" id="ENSUPAP00010011955.1"/>
    </source>
</evidence>
<feature type="chain" id="PRO_5034763742" description="Immunoglobulin V-set domain-containing protein" evidence="5">
    <location>
        <begin position="22"/>
        <end position="164"/>
    </location>
</feature>
<proteinExistence type="predicted"/>
<keyword evidence="2" id="KW-0391">Immunity</keyword>
<accession>A0A8D2KGU4</accession>
<keyword evidence="3" id="KW-1064">Adaptive immunity</keyword>
<evidence type="ECO:0000256" key="2">
    <source>
        <dbReference type="ARBA" id="ARBA00022859"/>
    </source>
</evidence>
<dbReference type="AlphaFoldDB" id="A0A8D2KGU4"/>
<evidence type="ECO:0000259" key="6">
    <source>
        <dbReference type="Pfam" id="PF07686"/>
    </source>
</evidence>
<dbReference type="GeneTree" id="ENSGT00940000154270"/>
<name>A0A8D2KGU4_UROPR</name>